<proteinExistence type="predicted"/>
<gene>
    <name evidence="1" type="ORF">BDB_mp70052</name>
</gene>
<name>G2ZX36_9RALS</name>
<evidence type="ECO:0000313" key="1">
    <source>
        <dbReference type="EMBL" id="CCA83599.1"/>
    </source>
</evidence>
<accession>G2ZX36</accession>
<dbReference type="AlphaFoldDB" id="G2ZX36"/>
<reference evidence="1" key="2">
    <citation type="submission" date="2011-04" db="EMBL/GenBank/DDBJ databases">
        <authorList>
            <person name="Genoscope - CEA"/>
        </authorList>
    </citation>
    <scope>NUCLEOTIDE SEQUENCE</scope>
    <source>
        <strain evidence="1">R229</strain>
    </source>
</reference>
<organism evidence="1">
    <name type="scientific">blood disease bacterium R229</name>
    <dbReference type="NCBI Taxonomy" id="741978"/>
    <lineage>
        <taxon>Bacteria</taxon>
        <taxon>Pseudomonadati</taxon>
        <taxon>Pseudomonadota</taxon>
        <taxon>Betaproteobacteria</taxon>
        <taxon>Burkholderiales</taxon>
        <taxon>Burkholderiaceae</taxon>
        <taxon>Ralstonia</taxon>
        <taxon>Ralstonia solanacearum species complex</taxon>
    </lineage>
</organism>
<sequence>MALSVPESEAQRFADYLYSKEQQGLLQYETGRS</sequence>
<reference evidence="1" key="1">
    <citation type="journal article" date="2011" name="PLoS ONE">
        <title>Ralstonia syzygii, the Blood Disease Bacterium and some Asian R. solanacearum strains form a single genomic species despite divergent lifestyles.</title>
        <authorList>
            <person name="Remenant B."/>
            <person name="de Cambiaire J.C."/>
            <person name="Cellier G."/>
            <person name="Jacobs J.M."/>
            <person name="Mangenot S."/>
            <person name="Barbe V."/>
            <person name="Lajus A."/>
            <person name="Vallenet D."/>
            <person name="Medigue C."/>
            <person name="Fegan M."/>
            <person name="Allen C."/>
            <person name="Prior P."/>
        </authorList>
    </citation>
    <scope>NUCLEOTIDE SEQUENCE</scope>
    <source>
        <strain evidence="1">R229</strain>
    </source>
</reference>
<protein>
    <submittedName>
        <fullName evidence="1">Uncharacterized protein</fullName>
    </submittedName>
</protein>
<dbReference type="EMBL" id="FR854083">
    <property type="protein sequence ID" value="CCA83599.1"/>
    <property type="molecule type" value="Genomic_DNA"/>
</dbReference>